<dbReference type="PANTHER" id="PTHR31377:SF0">
    <property type="entry name" value="AGMATINE DEIMINASE-RELATED"/>
    <property type="match status" value="1"/>
</dbReference>
<evidence type="ECO:0000313" key="4">
    <source>
        <dbReference type="Proteomes" id="UP000247523"/>
    </source>
</evidence>
<evidence type="ECO:0000313" key="3">
    <source>
        <dbReference type="EMBL" id="PXV87748.1"/>
    </source>
</evidence>
<dbReference type="SUPFAM" id="SSF55909">
    <property type="entry name" value="Pentein"/>
    <property type="match status" value="1"/>
</dbReference>
<dbReference type="HAMAP" id="MF_01841">
    <property type="entry name" value="Agmatine_deimin"/>
    <property type="match status" value="1"/>
</dbReference>
<protein>
    <recommendedName>
        <fullName evidence="2">Putative agmatine deiminase</fullName>
        <ecNumber evidence="2">3.5.3.12</ecNumber>
    </recommendedName>
    <alternativeName>
        <fullName evidence="2">Agmatine iminohydrolase</fullName>
    </alternativeName>
</protein>
<dbReference type="InterPro" id="IPR017754">
    <property type="entry name" value="Agmatine_deiminase"/>
</dbReference>
<comment type="catalytic activity">
    <reaction evidence="2">
        <text>agmatine + H2O = N-carbamoylputrescine + NH4(+)</text>
        <dbReference type="Rhea" id="RHEA:18037"/>
        <dbReference type="ChEBI" id="CHEBI:15377"/>
        <dbReference type="ChEBI" id="CHEBI:28938"/>
        <dbReference type="ChEBI" id="CHEBI:58145"/>
        <dbReference type="ChEBI" id="CHEBI:58318"/>
        <dbReference type="EC" id="3.5.3.12"/>
    </reaction>
</comment>
<dbReference type="InterPro" id="IPR007466">
    <property type="entry name" value="Peptidyl-Arg-deiminase_porph"/>
</dbReference>
<dbReference type="EC" id="3.5.3.12" evidence="2"/>
<organism evidence="3 4">
    <name type="scientific">Lachnotalea glycerini</name>
    <dbReference type="NCBI Taxonomy" id="1763509"/>
    <lineage>
        <taxon>Bacteria</taxon>
        <taxon>Bacillati</taxon>
        <taxon>Bacillota</taxon>
        <taxon>Clostridia</taxon>
        <taxon>Lachnospirales</taxon>
        <taxon>Lachnospiraceae</taxon>
        <taxon>Lachnotalea</taxon>
    </lineage>
</organism>
<sequence>MAKRIEGTTPKQDGYRMPGEFEPQEKTWMLWPVRPDNWRNGAKPAQKAFAEVAKAISQFEPLVMCVNQEQYTNCREQLPPQIKVVEIASNDAWIRDCGPTFVINDKGGIRGCDWTFNAWGGLVDGLYFPWDQDDLIARKVCEIEEIDSYRTNQFILEGGSFHVDGEGTVMTTKMCLLSEGRNSHMSQKQIEDKLCEYLNCEKVIWIEDGIDPDETNGHVDDVACFIRPGEVACIYTEEEENPFYQEAKDAYETLINTTDAKGRKLKVHKLCLPKNPVTIMGDFAIDAIEGTKPREDGDICIASYMNFLIVNDGVIVPQYGDENDALALKQIQEMFPNRKAVGVNTREIVYGGGNIHCITQQQPKVK</sequence>
<accession>A0A318EJ83</accession>
<dbReference type="NCBIfam" id="NF010070">
    <property type="entry name" value="PRK13551.1"/>
    <property type="match status" value="1"/>
</dbReference>
<reference evidence="3 4" key="1">
    <citation type="submission" date="2018-05" db="EMBL/GenBank/DDBJ databases">
        <title>Genomic Encyclopedia of Type Strains, Phase IV (KMG-IV): sequencing the most valuable type-strain genomes for metagenomic binning, comparative biology and taxonomic classification.</title>
        <authorList>
            <person name="Goeker M."/>
        </authorList>
    </citation>
    <scope>NUCLEOTIDE SEQUENCE [LARGE SCALE GENOMIC DNA]</scope>
    <source>
        <strain evidence="3 4">DSM 28816</strain>
    </source>
</reference>
<dbReference type="Proteomes" id="UP000247523">
    <property type="component" value="Unassembled WGS sequence"/>
</dbReference>
<dbReference type="GO" id="GO:0004668">
    <property type="term" value="F:protein-arginine deiminase activity"/>
    <property type="evidence" value="ECO:0007669"/>
    <property type="project" value="InterPro"/>
</dbReference>
<dbReference type="Pfam" id="PF04371">
    <property type="entry name" value="PAD_porph"/>
    <property type="match status" value="1"/>
</dbReference>
<name>A0A318EJ83_9FIRM</name>
<proteinExistence type="inferred from homology"/>
<comment type="caution">
    <text evidence="3">The sequence shown here is derived from an EMBL/GenBank/DDBJ whole genome shotgun (WGS) entry which is preliminary data.</text>
</comment>
<evidence type="ECO:0000256" key="1">
    <source>
        <dbReference type="ARBA" id="ARBA00022801"/>
    </source>
</evidence>
<feature type="active site" description="Amidino-cysteine intermediate" evidence="2">
    <location>
        <position position="357"/>
    </location>
</feature>
<dbReference type="AlphaFoldDB" id="A0A318EJ83"/>
<dbReference type="RefSeq" id="WP_110291504.1">
    <property type="nucleotide sequence ID" value="NZ_QICS01000009.1"/>
</dbReference>
<comment type="similarity">
    <text evidence="2">Belongs to the agmatine deiminase family.</text>
</comment>
<evidence type="ECO:0000256" key="2">
    <source>
        <dbReference type="HAMAP-Rule" id="MF_01841"/>
    </source>
</evidence>
<gene>
    <name evidence="2" type="primary">aguA</name>
    <name evidence="3" type="ORF">C8E03_10938</name>
</gene>
<dbReference type="Gene3D" id="3.75.10.10">
    <property type="entry name" value="L-arginine/glycine Amidinotransferase, Chain A"/>
    <property type="match status" value="1"/>
</dbReference>
<dbReference type="EMBL" id="QICS01000009">
    <property type="protein sequence ID" value="PXV87748.1"/>
    <property type="molecule type" value="Genomic_DNA"/>
</dbReference>
<keyword evidence="1 2" id="KW-0378">Hydrolase</keyword>
<dbReference type="GO" id="GO:0009446">
    <property type="term" value="P:putrescine biosynthetic process"/>
    <property type="evidence" value="ECO:0007669"/>
    <property type="project" value="InterPro"/>
</dbReference>
<dbReference type="PANTHER" id="PTHR31377">
    <property type="entry name" value="AGMATINE DEIMINASE-RELATED"/>
    <property type="match status" value="1"/>
</dbReference>
<dbReference type="NCBIfam" id="TIGR03380">
    <property type="entry name" value="agmatine_aguA"/>
    <property type="match status" value="1"/>
</dbReference>
<dbReference type="GO" id="GO:0047632">
    <property type="term" value="F:agmatine deiminase activity"/>
    <property type="evidence" value="ECO:0007669"/>
    <property type="project" value="UniProtKB-UniRule"/>
</dbReference>